<dbReference type="PANTHER" id="PTHR48109:SF4">
    <property type="entry name" value="DIHYDROOROTATE DEHYDROGENASE (QUINONE), MITOCHONDRIAL"/>
    <property type="match status" value="1"/>
</dbReference>
<proteinExistence type="inferred from homology"/>
<evidence type="ECO:0000256" key="11">
    <source>
        <dbReference type="HAMAP-Rule" id="MF_00225"/>
    </source>
</evidence>
<comment type="catalytic activity">
    <reaction evidence="10 11">
        <text>(S)-dihydroorotate + a quinone = orotate + a quinol</text>
        <dbReference type="Rhea" id="RHEA:30187"/>
        <dbReference type="ChEBI" id="CHEBI:24646"/>
        <dbReference type="ChEBI" id="CHEBI:30839"/>
        <dbReference type="ChEBI" id="CHEBI:30864"/>
        <dbReference type="ChEBI" id="CHEBI:132124"/>
        <dbReference type="EC" id="1.3.5.2"/>
    </reaction>
</comment>
<keyword evidence="9 11" id="KW-0472">Membrane</keyword>
<feature type="binding site" evidence="11">
    <location>
        <begin position="333"/>
        <end position="334"/>
    </location>
    <ligand>
        <name>FMN</name>
        <dbReference type="ChEBI" id="CHEBI:58210"/>
    </ligand>
</feature>
<dbReference type="Proteomes" id="UP001237156">
    <property type="component" value="Unassembled WGS sequence"/>
</dbReference>
<evidence type="ECO:0000256" key="4">
    <source>
        <dbReference type="ARBA" id="ARBA00005359"/>
    </source>
</evidence>
<feature type="binding site" evidence="11">
    <location>
        <position position="232"/>
    </location>
    <ligand>
        <name>FMN</name>
        <dbReference type="ChEBI" id="CHEBI:58210"/>
    </ligand>
</feature>
<dbReference type="InterPro" id="IPR013785">
    <property type="entry name" value="Aldolase_TIM"/>
</dbReference>
<dbReference type="SUPFAM" id="SSF51395">
    <property type="entry name" value="FMN-linked oxidoreductases"/>
    <property type="match status" value="1"/>
</dbReference>
<feature type="binding site" evidence="11">
    <location>
        <position position="154"/>
    </location>
    <ligand>
        <name>FMN</name>
        <dbReference type="ChEBI" id="CHEBI:58210"/>
    </ligand>
</feature>
<comment type="similarity">
    <text evidence="4 11">Belongs to the dihydroorotate dehydrogenase family. Type 2 subfamily.</text>
</comment>
<dbReference type="InterPro" id="IPR005719">
    <property type="entry name" value="Dihydroorotate_DH_2"/>
</dbReference>
<feature type="binding site" evidence="11">
    <location>
        <begin position="65"/>
        <end position="69"/>
    </location>
    <ligand>
        <name>FMN</name>
        <dbReference type="ChEBI" id="CHEBI:58210"/>
    </ligand>
</feature>
<dbReference type="PANTHER" id="PTHR48109">
    <property type="entry name" value="DIHYDROOROTATE DEHYDROGENASE (QUINONE), MITOCHONDRIAL-RELATED"/>
    <property type="match status" value="1"/>
</dbReference>
<dbReference type="HAMAP" id="MF_00225">
    <property type="entry name" value="DHO_dh_type2"/>
    <property type="match status" value="1"/>
</dbReference>
<dbReference type="EC" id="1.3.5.2" evidence="11"/>
<dbReference type="PROSITE" id="PS00911">
    <property type="entry name" value="DHODEHASE_1"/>
    <property type="match status" value="1"/>
</dbReference>
<dbReference type="NCBIfam" id="NF003646">
    <property type="entry name" value="PRK05286.1-4"/>
    <property type="match status" value="1"/>
</dbReference>
<dbReference type="CDD" id="cd04738">
    <property type="entry name" value="DHOD_2_like"/>
    <property type="match status" value="1"/>
</dbReference>
<keyword evidence="11" id="KW-1003">Cell membrane</keyword>
<dbReference type="InterPro" id="IPR005720">
    <property type="entry name" value="Dihydroorotate_DH_cat"/>
</dbReference>
<dbReference type="GO" id="GO:0106430">
    <property type="term" value="F:dihydroorotate dehydrogenase (quinone) activity"/>
    <property type="evidence" value="ECO:0007669"/>
    <property type="project" value="UniProtKB-EC"/>
</dbReference>
<feature type="binding site" evidence="11">
    <location>
        <begin position="261"/>
        <end position="262"/>
    </location>
    <ligand>
        <name>substrate</name>
    </ligand>
</feature>
<keyword evidence="14" id="KW-1185">Reference proteome</keyword>
<feature type="binding site" evidence="11">
    <location>
        <position position="312"/>
    </location>
    <ligand>
        <name>FMN</name>
        <dbReference type="ChEBI" id="CHEBI:58210"/>
    </ligand>
</feature>
<name>A0AAW6RHX2_9BURK</name>
<evidence type="ECO:0000256" key="2">
    <source>
        <dbReference type="ARBA" id="ARBA00004370"/>
    </source>
</evidence>
<dbReference type="AlphaFoldDB" id="A0AAW6RHX2"/>
<keyword evidence="7 11" id="KW-0665">Pyrimidine biosynthesis</keyword>
<comment type="caution">
    <text evidence="13">The sequence shown here is derived from an EMBL/GenBank/DDBJ whole genome shotgun (WGS) entry which is preliminary data.</text>
</comment>
<gene>
    <name evidence="11" type="primary">pyrD</name>
    <name evidence="13" type="ORF">QB898_00490</name>
</gene>
<feature type="active site" description="Nucleophile" evidence="11">
    <location>
        <position position="190"/>
    </location>
</feature>
<dbReference type="RefSeq" id="WP_279523364.1">
    <property type="nucleotide sequence ID" value="NZ_JARVII010000001.1"/>
</dbReference>
<comment type="subcellular location">
    <subcellularLocation>
        <location evidence="11">Cell membrane</location>
        <topology evidence="11">Peripheral membrane protein</topology>
    </subcellularLocation>
    <subcellularLocation>
        <location evidence="2">Membrane</location>
    </subcellularLocation>
</comment>
<evidence type="ECO:0000313" key="14">
    <source>
        <dbReference type="Proteomes" id="UP001237156"/>
    </source>
</evidence>
<evidence type="ECO:0000256" key="8">
    <source>
        <dbReference type="ARBA" id="ARBA00023002"/>
    </source>
</evidence>
<dbReference type="GO" id="GO:0044205">
    <property type="term" value="P:'de novo' UMP biosynthetic process"/>
    <property type="evidence" value="ECO:0007669"/>
    <property type="project" value="UniProtKB-UniRule"/>
</dbReference>
<dbReference type="NCBIfam" id="NF003644">
    <property type="entry name" value="PRK05286.1-1"/>
    <property type="match status" value="1"/>
</dbReference>
<sequence>MPFLPYGLIRSALFCMDAEAAHEKTLAALERTQNTFWQLLWRQPRVQDPVTLAGLTLPNRVGLAAGLDKNARCIDALAAMGFGFVEAGTVTPLAQPGNPRPRLFRLPAAQALINRMGFNNEGVAAFVTHVCTSRFAEQRQSAAKGAPRMALGLNIGKNAATPMERAQDDYLMCLAAVYPHADYVAVNISSPNTRNLRDLQADEALAALLAALKARQRELADAHGRHVPLFLKIAPDLDEAQVQSIAAALLEHGMDGVIATNTTLSREAVQSLPHAQEAGGLSGAPVREASCRVIRQLRAALGAGFPIIGAGGILSGEDAVAKIEAGADAVQLYTGLIYKGPALVAEAAQAIKAHLASQGQVPPAGDASAGPPAAGAQ</sequence>
<keyword evidence="6 11" id="KW-0288">FMN</keyword>
<dbReference type="NCBIfam" id="NF003652">
    <property type="entry name" value="PRK05286.2-5"/>
    <property type="match status" value="1"/>
</dbReference>
<feature type="binding site" evidence="11">
    <location>
        <begin position="114"/>
        <end position="118"/>
    </location>
    <ligand>
        <name>substrate</name>
    </ligand>
</feature>
<dbReference type="Pfam" id="PF01180">
    <property type="entry name" value="DHO_dh"/>
    <property type="match status" value="1"/>
</dbReference>
<dbReference type="PROSITE" id="PS00912">
    <property type="entry name" value="DHODEHASE_2"/>
    <property type="match status" value="1"/>
</dbReference>
<dbReference type="GO" id="GO:0005737">
    <property type="term" value="C:cytoplasm"/>
    <property type="evidence" value="ECO:0007669"/>
    <property type="project" value="InterPro"/>
</dbReference>
<dbReference type="Gene3D" id="3.20.20.70">
    <property type="entry name" value="Aldolase class I"/>
    <property type="match status" value="1"/>
</dbReference>
<evidence type="ECO:0000256" key="10">
    <source>
        <dbReference type="ARBA" id="ARBA00048639"/>
    </source>
</evidence>
<dbReference type="InterPro" id="IPR001295">
    <property type="entry name" value="Dihydroorotate_DH_CS"/>
</dbReference>
<dbReference type="GO" id="GO:0005886">
    <property type="term" value="C:plasma membrane"/>
    <property type="evidence" value="ECO:0007669"/>
    <property type="project" value="UniProtKB-SubCell"/>
</dbReference>
<evidence type="ECO:0000256" key="1">
    <source>
        <dbReference type="ARBA" id="ARBA00003125"/>
    </source>
</evidence>
<organism evidence="13 14">
    <name type="scientific">Ottowia cancrivicina</name>
    <dbReference type="NCBI Taxonomy" id="3040346"/>
    <lineage>
        <taxon>Bacteria</taxon>
        <taxon>Pseudomonadati</taxon>
        <taxon>Pseudomonadota</taxon>
        <taxon>Betaproteobacteria</taxon>
        <taxon>Burkholderiales</taxon>
        <taxon>Comamonadaceae</taxon>
        <taxon>Ottowia</taxon>
    </lineage>
</organism>
<evidence type="ECO:0000256" key="9">
    <source>
        <dbReference type="ARBA" id="ARBA00023136"/>
    </source>
</evidence>
<feature type="binding site" evidence="11">
    <location>
        <position position="187"/>
    </location>
    <ligand>
        <name>substrate</name>
    </ligand>
</feature>
<reference evidence="13 14" key="1">
    <citation type="submission" date="2023-04" db="EMBL/GenBank/DDBJ databases">
        <title>Ottowia paracancer sp. nov., isolated from human stomach.</title>
        <authorList>
            <person name="Song Y."/>
        </authorList>
    </citation>
    <scope>NUCLEOTIDE SEQUENCE [LARGE SCALE GENOMIC DNA]</scope>
    <source>
        <strain evidence="13 14">10c7w1</strain>
    </source>
</reference>
<feature type="binding site" evidence="11">
    <location>
        <position position="69"/>
    </location>
    <ligand>
        <name>substrate</name>
    </ligand>
</feature>
<dbReference type="GO" id="GO:0006207">
    <property type="term" value="P:'de novo' pyrimidine nucleobase biosynthetic process"/>
    <property type="evidence" value="ECO:0007669"/>
    <property type="project" value="UniProtKB-UniRule"/>
</dbReference>
<dbReference type="InterPro" id="IPR050074">
    <property type="entry name" value="DHO_dehydrogenase"/>
</dbReference>
<evidence type="ECO:0000256" key="6">
    <source>
        <dbReference type="ARBA" id="ARBA00022643"/>
    </source>
</evidence>
<protein>
    <recommendedName>
        <fullName evidence="11">Dihydroorotate dehydrogenase (quinone)</fullName>
        <ecNumber evidence="11">1.3.5.2</ecNumber>
    </recommendedName>
    <alternativeName>
        <fullName evidence="11">DHOdehase</fullName>
        <shortName evidence="11">DHOD</shortName>
        <shortName evidence="11">DHODase</shortName>
    </alternativeName>
    <alternativeName>
        <fullName evidence="11">Dihydroorotate oxidase</fullName>
    </alternativeName>
</protein>
<evidence type="ECO:0000256" key="5">
    <source>
        <dbReference type="ARBA" id="ARBA00022630"/>
    </source>
</evidence>
<evidence type="ECO:0000256" key="7">
    <source>
        <dbReference type="ARBA" id="ARBA00022975"/>
    </source>
</evidence>
<comment type="subunit">
    <text evidence="11">Monomer.</text>
</comment>
<dbReference type="EMBL" id="JARVII010000001">
    <property type="protein sequence ID" value="MDG9698212.1"/>
    <property type="molecule type" value="Genomic_DNA"/>
</dbReference>
<feature type="binding site" evidence="11">
    <location>
        <position position="283"/>
    </location>
    <ligand>
        <name>FMN</name>
        <dbReference type="ChEBI" id="CHEBI:58210"/>
    </ligand>
</feature>
<evidence type="ECO:0000256" key="3">
    <source>
        <dbReference type="ARBA" id="ARBA00005161"/>
    </source>
</evidence>
<comment type="function">
    <text evidence="1 11">Catalyzes the conversion of dihydroorotate to orotate with quinone as electron acceptor.</text>
</comment>
<feature type="binding site" evidence="11">
    <location>
        <position position="187"/>
    </location>
    <ligand>
        <name>FMN</name>
        <dbReference type="ChEBI" id="CHEBI:58210"/>
    </ligand>
</feature>
<comment type="cofactor">
    <cofactor evidence="11">
        <name>FMN</name>
        <dbReference type="ChEBI" id="CHEBI:58210"/>
    </cofactor>
    <text evidence="11">Binds 1 FMN per subunit.</text>
</comment>
<feature type="binding site" evidence="11">
    <location>
        <position position="260"/>
    </location>
    <ligand>
        <name>FMN</name>
        <dbReference type="ChEBI" id="CHEBI:58210"/>
    </ligand>
</feature>
<feature type="domain" description="Dihydroorotate dehydrogenase catalytic" evidence="12">
    <location>
        <begin position="50"/>
        <end position="354"/>
    </location>
</feature>
<dbReference type="NCBIfam" id="NF003645">
    <property type="entry name" value="PRK05286.1-2"/>
    <property type="match status" value="1"/>
</dbReference>
<evidence type="ECO:0000313" key="13">
    <source>
        <dbReference type="EMBL" id="MDG9698212.1"/>
    </source>
</evidence>
<evidence type="ECO:0000259" key="12">
    <source>
        <dbReference type="Pfam" id="PF01180"/>
    </source>
</evidence>
<keyword evidence="5 11" id="KW-0285">Flavoprotein</keyword>
<keyword evidence="8 11" id="KW-0560">Oxidoreductase</keyword>
<accession>A0AAW6RHX2</accession>
<feature type="binding site" evidence="11">
    <location>
        <position position="89"/>
    </location>
    <ligand>
        <name>FMN</name>
        <dbReference type="ChEBI" id="CHEBI:58210"/>
    </ligand>
</feature>
<dbReference type="NCBIfam" id="TIGR01036">
    <property type="entry name" value="pyrD_sub2"/>
    <property type="match status" value="1"/>
</dbReference>
<comment type="pathway">
    <text evidence="3 11">Pyrimidine metabolism; UMP biosynthesis via de novo pathway; orotate from (S)-dihydroorotate (quinone route): step 1/1.</text>
</comment>
<feature type="binding site" evidence="11">
    <location>
        <position position="192"/>
    </location>
    <ligand>
        <name>substrate</name>
    </ligand>
</feature>